<evidence type="ECO:0000313" key="2">
    <source>
        <dbReference type="Proteomes" id="UP000886520"/>
    </source>
</evidence>
<dbReference type="PANTHER" id="PTHR47679">
    <property type="entry name" value="PROTEIN TORNADO 1"/>
    <property type="match status" value="1"/>
</dbReference>
<accession>A0A9D4UH80</accession>
<reference evidence="1" key="1">
    <citation type="submission" date="2021-01" db="EMBL/GenBank/DDBJ databases">
        <title>Adiantum capillus-veneris genome.</title>
        <authorList>
            <person name="Fang Y."/>
            <person name="Liao Q."/>
        </authorList>
    </citation>
    <scope>NUCLEOTIDE SEQUENCE</scope>
    <source>
        <strain evidence="1">H3</strain>
        <tissue evidence="1">Leaf</tissue>
    </source>
</reference>
<dbReference type="Proteomes" id="UP000886520">
    <property type="component" value="Chromosome 17"/>
</dbReference>
<gene>
    <name evidence="1" type="ORF">GOP47_0018283</name>
</gene>
<evidence type="ECO:0000313" key="1">
    <source>
        <dbReference type="EMBL" id="KAI5067755.1"/>
    </source>
</evidence>
<dbReference type="EMBL" id="JABFUD020000017">
    <property type="protein sequence ID" value="KAI5067755.1"/>
    <property type="molecule type" value="Genomic_DNA"/>
</dbReference>
<proteinExistence type="predicted"/>
<sequence length="451" mass="51219">MQLGSSSRSNSLSSVQEFQSHLDYWLRFIVSHRSTRNKGLAESIGADHSNVKPKVMVVVNFFEQHGTDEAMRRVPHTWSEPVMEKFSEVLNFGGLHTVQGQRQYRSLFGLNARTSRGLRPLRLALRSLFKEFSITARPIPKLCYDISAKLIKGDQIEWICPAIFSSGLPKSRLLTSYSAVLSMLSDGNNAEIEPRRIQAALEELHDQGYVVFFPSTEMSTANQGTNDDSTLVIIDTSWFCNKLVGSLLGTHLKDEPRRRCPWVWDKEDIKKMLRRQRCEERHLDEILRYLQHLELCTTLDIVPGHPKGHLLFPALVKQDVIQYPVLMSANDAMATAFFGRRLRCTDSSIHLIPFGVFTRLQVKLHKKYCPKNPSFHLGYGWASFMTGNVGVVVRFGGRNKQYIDILIFCPNSNGGACITMCIGTPSYITGNKLMDEIRAPANQQYMEESQQ</sequence>
<dbReference type="AlphaFoldDB" id="A0A9D4UH80"/>
<dbReference type="PANTHER" id="PTHR47679:SF1">
    <property type="entry name" value="PROTEIN TORNADO 1"/>
    <property type="match status" value="1"/>
</dbReference>
<keyword evidence="2" id="KW-1185">Reference proteome</keyword>
<protein>
    <submittedName>
        <fullName evidence="1">Uncharacterized protein</fullName>
    </submittedName>
</protein>
<name>A0A9D4UH80_ADICA</name>
<organism evidence="1 2">
    <name type="scientific">Adiantum capillus-veneris</name>
    <name type="common">Maidenhair fern</name>
    <dbReference type="NCBI Taxonomy" id="13818"/>
    <lineage>
        <taxon>Eukaryota</taxon>
        <taxon>Viridiplantae</taxon>
        <taxon>Streptophyta</taxon>
        <taxon>Embryophyta</taxon>
        <taxon>Tracheophyta</taxon>
        <taxon>Polypodiopsida</taxon>
        <taxon>Polypodiidae</taxon>
        <taxon>Polypodiales</taxon>
        <taxon>Pteridineae</taxon>
        <taxon>Pteridaceae</taxon>
        <taxon>Vittarioideae</taxon>
        <taxon>Adiantum</taxon>
    </lineage>
</organism>
<comment type="caution">
    <text evidence="1">The sequence shown here is derived from an EMBL/GenBank/DDBJ whole genome shotgun (WGS) entry which is preliminary data.</text>
</comment>